<keyword evidence="3" id="KW-1185">Reference proteome</keyword>
<dbReference type="Proteomes" id="UP001500954">
    <property type="component" value="Unassembled WGS sequence"/>
</dbReference>
<evidence type="ECO:0000313" key="2">
    <source>
        <dbReference type="EMBL" id="GAA3560714.1"/>
    </source>
</evidence>
<dbReference type="RefSeq" id="WP_345004673.1">
    <property type="nucleotide sequence ID" value="NZ_BAABCY010000029.1"/>
</dbReference>
<organism evidence="2 3">
    <name type="scientific">Snuella lapsa</name>
    <dbReference type="NCBI Taxonomy" id="870481"/>
    <lineage>
        <taxon>Bacteria</taxon>
        <taxon>Pseudomonadati</taxon>
        <taxon>Bacteroidota</taxon>
        <taxon>Flavobacteriia</taxon>
        <taxon>Flavobacteriales</taxon>
        <taxon>Flavobacteriaceae</taxon>
        <taxon>Snuella</taxon>
    </lineage>
</organism>
<sequence>MESQKSLNDIIILRIIKIQEEFPELTKYLDEMPERFLSITGKGINNKELKDYLESLNDLLETYAKEHEQQYAKINRYETKKQ</sequence>
<proteinExistence type="predicted"/>
<reference evidence="3" key="1">
    <citation type="journal article" date="2019" name="Int. J. Syst. Evol. Microbiol.">
        <title>The Global Catalogue of Microorganisms (GCM) 10K type strain sequencing project: providing services to taxonomists for standard genome sequencing and annotation.</title>
        <authorList>
            <consortium name="The Broad Institute Genomics Platform"/>
            <consortium name="The Broad Institute Genome Sequencing Center for Infectious Disease"/>
            <person name="Wu L."/>
            <person name="Ma J."/>
        </authorList>
    </citation>
    <scope>NUCLEOTIDE SEQUENCE [LARGE SCALE GENOMIC DNA]</scope>
    <source>
        <strain evidence="3">JCM 17111</strain>
    </source>
</reference>
<evidence type="ECO:0000313" key="3">
    <source>
        <dbReference type="Proteomes" id="UP001500954"/>
    </source>
</evidence>
<comment type="caution">
    <text evidence="2">The sequence shown here is derived from an EMBL/GenBank/DDBJ whole genome shotgun (WGS) entry which is preliminary data.</text>
</comment>
<feature type="coiled-coil region" evidence="1">
    <location>
        <begin position="46"/>
        <end position="80"/>
    </location>
</feature>
<name>A0ABP6X5I0_9FLAO</name>
<protein>
    <submittedName>
        <fullName evidence="2">Uncharacterized protein</fullName>
    </submittedName>
</protein>
<accession>A0ABP6X5I0</accession>
<evidence type="ECO:0000256" key="1">
    <source>
        <dbReference type="SAM" id="Coils"/>
    </source>
</evidence>
<keyword evidence="1" id="KW-0175">Coiled coil</keyword>
<gene>
    <name evidence="2" type="ORF">GCM10022395_09300</name>
</gene>
<dbReference type="EMBL" id="BAABCY010000029">
    <property type="protein sequence ID" value="GAA3560714.1"/>
    <property type="molecule type" value="Genomic_DNA"/>
</dbReference>